<dbReference type="Gene3D" id="3.40.50.1000">
    <property type="entry name" value="HAD superfamily/HAD-like"/>
    <property type="match status" value="1"/>
</dbReference>
<reference evidence="9 10" key="1">
    <citation type="journal article" date="2019" name="Int. J. Syst. Evol. Microbiol.">
        <title>The Global Catalogue of Microorganisms (GCM) 10K type strain sequencing project: providing services to taxonomists for standard genome sequencing and annotation.</title>
        <authorList>
            <consortium name="The Broad Institute Genomics Platform"/>
            <consortium name="The Broad Institute Genome Sequencing Center for Infectious Disease"/>
            <person name="Wu L."/>
            <person name="Ma J."/>
        </authorList>
    </citation>
    <scope>NUCLEOTIDE SEQUENCE [LARGE SCALE GENOMIC DNA]</scope>
    <source>
        <strain evidence="9 10">CGMCC 1.10387</strain>
    </source>
</reference>
<dbReference type="PANTHER" id="PTHR43344:SF2">
    <property type="entry name" value="PHOSPHOSERINE PHOSPHATASE"/>
    <property type="match status" value="1"/>
</dbReference>
<name>A0ABD6DPM2_9EURY</name>
<dbReference type="EMBL" id="JBHUDP010000001">
    <property type="protein sequence ID" value="MFD1684109.1"/>
    <property type="molecule type" value="Genomic_DNA"/>
</dbReference>
<dbReference type="RefSeq" id="WP_256308389.1">
    <property type="nucleotide sequence ID" value="NZ_JANHAW010000002.1"/>
</dbReference>
<organism evidence="9 10">
    <name type="scientific">Halobellus litoreus</name>
    <dbReference type="NCBI Taxonomy" id="755310"/>
    <lineage>
        <taxon>Archaea</taxon>
        <taxon>Methanobacteriati</taxon>
        <taxon>Methanobacteriota</taxon>
        <taxon>Stenosarchaea group</taxon>
        <taxon>Halobacteria</taxon>
        <taxon>Halobacteriales</taxon>
        <taxon>Haloferacaceae</taxon>
        <taxon>Halobellus</taxon>
    </lineage>
</organism>
<dbReference type="GO" id="GO:0046872">
    <property type="term" value="F:metal ion binding"/>
    <property type="evidence" value="ECO:0007669"/>
    <property type="project" value="UniProtKB-KW"/>
</dbReference>
<dbReference type="GO" id="GO:0006564">
    <property type="term" value="P:L-serine biosynthetic process"/>
    <property type="evidence" value="ECO:0007669"/>
    <property type="project" value="UniProtKB-KW"/>
</dbReference>
<dbReference type="InterPro" id="IPR050582">
    <property type="entry name" value="HAD-like_SerB"/>
</dbReference>
<keyword evidence="6 9" id="KW-0378">Hydrolase</keyword>
<evidence type="ECO:0000313" key="9">
    <source>
        <dbReference type="EMBL" id="MFD1684109.1"/>
    </source>
</evidence>
<gene>
    <name evidence="9" type="ORF">ACFSAS_00615</name>
</gene>
<evidence type="ECO:0000313" key="10">
    <source>
        <dbReference type="Proteomes" id="UP001597092"/>
    </source>
</evidence>
<dbReference type="InterPro" id="IPR036412">
    <property type="entry name" value="HAD-like_sf"/>
</dbReference>
<comment type="pathway">
    <text evidence="2">Amino-acid biosynthesis; L-serine biosynthesis; L-serine from 3-phospho-D-glycerate: step 3/3.</text>
</comment>
<dbReference type="Pfam" id="PF12710">
    <property type="entry name" value="HAD"/>
    <property type="match status" value="1"/>
</dbReference>
<protein>
    <recommendedName>
        <fullName evidence="3">phosphoserine phosphatase</fullName>
        <ecNumber evidence="3">3.1.3.3</ecNumber>
    </recommendedName>
</protein>
<evidence type="ECO:0000256" key="8">
    <source>
        <dbReference type="ARBA" id="ARBA00023299"/>
    </source>
</evidence>
<comment type="cofactor">
    <cofactor evidence="1">
        <name>Mg(2+)</name>
        <dbReference type="ChEBI" id="CHEBI:18420"/>
    </cofactor>
</comment>
<keyword evidence="5" id="KW-0479">Metal-binding</keyword>
<dbReference type="Proteomes" id="UP001597092">
    <property type="component" value="Unassembled WGS sequence"/>
</dbReference>
<sequence>MNDRTYELVVFDGDETLIDGDIVESLAAHAGVEDEFQRVKTDVWEHDLDAMEALSEQIFPLFEGVSAAELDRLVQSLSFAPGARAVAGNVTCQTAIFTALTPLADRIADELGFDWRRANDPVVEDGVLTGELRGDIVDRGKGPVLDDLVAALGIDHEQVVAVGDGPHDIPLFERAGFSVAMDPKPAVRDVPDVATDEQNFFEIVPLLEERGVLDAEVVGSQAEPSVDLTVD</sequence>
<dbReference type="InterPro" id="IPR023214">
    <property type="entry name" value="HAD_sf"/>
</dbReference>
<evidence type="ECO:0000256" key="3">
    <source>
        <dbReference type="ARBA" id="ARBA00012640"/>
    </source>
</evidence>
<dbReference type="AlphaFoldDB" id="A0ABD6DPM2"/>
<keyword evidence="8" id="KW-0718">Serine biosynthesis</keyword>
<evidence type="ECO:0000256" key="4">
    <source>
        <dbReference type="ARBA" id="ARBA00022605"/>
    </source>
</evidence>
<dbReference type="EC" id="3.1.3.3" evidence="3"/>
<dbReference type="GO" id="GO:0016787">
    <property type="term" value="F:hydrolase activity"/>
    <property type="evidence" value="ECO:0007669"/>
    <property type="project" value="UniProtKB-KW"/>
</dbReference>
<evidence type="ECO:0000256" key="1">
    <source>
        <dbReference type="ARBA" id="ARBA00001946"/>
    </source>
</evidence>
<accession>A0ABD6DPM2</accession>
<comment type="caution">
    <text evidence="9">The sequence shown here is derived from an EMBL/GenBank/DDBJ whole genome shotgun (WGS) entry which is preliminary data.</text>
</comment>
<proteinExistence type="predicted"/>
<keyword evidence="10" id="KW-1185">Reference proteome</keyword>
<dbReference type="NCBIfam" id="TIGR01488">
    <property type="entry name" value="HAD-SF-IB"/>
    <property type="match status" value="1"/>
</dbReference>
<evidence type="ECO:0000256" key="2">
    <source>
        <dbReference type="ARBA" id="ARBA00005135"/>
    </source>
</evidence>
<keyword evidence="4" id="KW-0028">Amino-acid biosynthesis</keyword>
<evidence type="ECO:0000256" key="7">
    <source>
        <dbReference type="ARBA" id="ARBA00022842"/>
    </source>
</evidence>
<evidence type="ECO:0000256" key="5">
    <source>
        <dbReference type="ARBA" id="ARBA00022723"/>
    </source>
</evidence>
<evidence type="ECO:0000256" key="6">
    <source>
        <dbReference type="ARBA" id="ARBA00022801"/>
    </source>
</evidence>
<keyword evidence="7" id="KW-0460">Magnesium</keyword>
<dbReference type="SUPFAM" id="SSF56784">
    <property type="entry name" value="HAD-like"/>
    <property type="match status" value="1"/>
</dbReference>
<dbReference type="PANTHER" id="PTHR43344">
    <property type="entry name" value="PHOSPHOSERINE PHOSPHATASE"/>
    <property type="match status" value="1"/>
</dbReference>